<accession>A0A541BLP1</accession>
<dbReference type="SUPFAM" id="SSF103473">
    <property type="entry name" value="MFS general substrate transporter"/>
    <property type="match status" value="1"/>
</dbReference>
<evidence type="ECO:0000256" key="5">
    <source>
        <dbReference type="ARBA" id="ARBA00023136"/>
    </source>
</evidence>
<feature type="transmembrane region" description="Helical" evidence="6">
    <location>
        <begin position="449"/>
        <end position="469"/>
    </location>
</feature>
<evidence type="ECO:0000256" key="6">
    <source>
        <dbReference type="SAM" id="Phobius"/>
    </source>
</evidence>
<dbReference type="GO" id="GO:0005886">
    <property type="term" value="C:plasma membrane"/>
    <property type="evidence" value="ECO:0007669"/>
    <property type="project" value="UniProtKB-SubCell"/>
</dbReference>
<feature type="transmembrane region" description="Helical" evidence="6">
    <location>
        <begin position="308"/>
        <end position="326"/>
    </location>
</feature>
<protein>
    <submittedName>
        <fullName evidence="8">MFS transporter</fullName>
    </submittedName>
</protein>
<evidence type="ECO:0000259" key="7">
    <source>
        <dbReference type="PROSITE" id="PS50850"/>
    </source>
</evidence>
<feature type="transmembrane region" description="Helical" evidence="6">
    <location>
        <begin position="145"/>
        <end position="166"/>
    </location>
</feature>
<dbReference type="PROSITE" id="PS50850">
    <property type="entry name" value="MFS"/>
    <property type="match status" value="1"/>
</dbReference>
<keyword evidence="4 6" id="KW-1133">Transmembrane helix</keyword>
<dbReference type="PANTHER" id="PTHR42718">
    <property type="entry name" value="MAJOR FACILITATOR SUPERFAMILY MULTIDRUG TRANSPORTER MFSC"/>
    <property type="match status" value="1"/>
</dbReference>
<sequence length="479" mass="50095">MRRVLGTSGRIRLPRRAGRRLRRSRLPSNGTCGAVHWLLPTIGRDLGSGTTALQWVTGAYSLVFGGLLLTAGSMADRLGRRRVLLVGLAAFGLISLGVLAVTSTGELIALRAALGLAAAAMAPITNSLVFRLFGDDALRMRAMTLMIVVGMSGFVLGPVLGGTALAHVGWEWLLLVNAPIALVAWIGVRLGVPADDAAGLTSDRLDLPGAALSILAIGLGCYTLTAGVEHGWMSVWTWASALGALGALVAFVWHERRTPDPMLDLGLFTTGTVRGAATAQVATSIAMAGVMFGLILHFQYAYGWSPMRAGLANLPMILTMIVATPFSEFLTKRFGHRIACLIGAGFLAASLAGMAWGVQHGYLVIAVCMVLMTIGLRTVMTICAVALVDAMPDNRTSIGAALNDTAQEVGTSIGTAVIGTFIAVLVTTSLPTGMWSSGLVESFFHGERIAYAVLAVVVGVIATWGALTLTDSRSTDEHG</sequence>
<dbReference type="OrthoDB" id="7375466at2"/>
<dbReference type="Pfam" id="PF07690">
    <property type="entry name" value="MFS_1"/>
    <property type="match status" value="1"/>
</dbReference>
<feature type="transmembrane region" description="Helical" evidence="6">
    <location>
        <begin position="204"/>
        <end position="225"/>
    </location>
</feature>
<feature type="transmembrane region" description="Helical" evidence="6">
    <location>
        <begin position="83"/>
        <end position="102"/>
    </location>
</feature>
<dbReference type="CDD" id="cd17321">
    <property type="entry name" value="MFS_MMR_MDR_like"/>
    <property type="match status" value="1"/>
</dbReference>
<dbReference type="PANTHER" id="PTHR42718:SF9">
    <property type="entry name" value="MAJOR FACILITATOR SUPERFAMILY MULTIDRUG TRANSPORTER MFSC"/>
    <property type="match status" value="1"/>
</dbReference>
<dbReference type="EMBL" id="VIGH01000003">
    <property type="protein sequence ID" value="TQF73262.1"/>
    <property type="molecule type" value="Genomic_DNA"/>
</dbReference>
<keyword evidence="3 6" id="KW-0812">Transmembrane</keyword>
<feature type="domain" description="Major facilitator superfamily (MFS) profile" evidence="7">
    <location>
        <begin position="1"/>
        <end position="473"/>
    </location>
</feature>
<feature type="transmembrane region" description="Helical" evidence="6">
    <location>
        <begin position="231"/>
        <end position="253"/>
    </location>
</feature>
<organism evidence="8 9">
    <name type="scientific">Rhodococcus spelaei</name>
    <dbReference type="NCBI Taxonomy" id="2546320"/>
    <lineage>
        <taxon>Bacteria</taxon>
        <taxon>Bacillati</taxon>
        <taxon>Actinomycetota</taxon>
        <taxon>Actinomycetes</taxon>
        <taxon>Mycobacteriales</taxon>
        <taxon>Nocardiaceae</taxon>
        <taxon>Rhodococcus</taxon>
    </lineage>
</organism>
<dbReference type="GO" id="GO:0022857">
    <property type="term" value="F:transmembrane transporter activity"/>
    <property type="evidence" value="ECO:0007669"/>
    <property type="project" value="InterPro"/>
</dbReference>
<evidence type="ECO:0000313" key="8">
    <source>
        <dbReference type="EMBL" id="TQF73262.1"/>
    </source>
</evidence>
<proteinExistence type="predicted"/>
<dbReference type="Gene3D" id="1.20.1720.10">
    <property type="entry name" value="Multidrug resistance protein D"/>
    <property type="match status" value="1"/>
</dbReference>
<evidence type="ECO:0000256" key="2">
    <source>
        <dbReference type="ARBA" id="ARBA00022448"/>
    </source>
</evidence>
<reference evidence="8 9" key="1">
    <citation type="submission" date="2019-06" db="EMBL/GenBank/DDBJ databases">
        <title>Rhodococcus spaelei sp. nov., isolated from a cave.</title>
        <authorList>
            <person name="Lee S.D."/>
        </authorList>
    </citation>
    <scope>NUCLEOTIDE SEQUENCE [LARGE SCALE GENOMIC DNA]</scope>
    <source>
        <strain evidence="8 9">C9-5</strain>
    </source>
</reference>
<evidence type="ECO:0000256" key="1">
    <source>
        <dbReference type="ARBA" id="ARBA00004651"/>
    </source>
</evidence>
<evidence type="ECO:0000256" key="3">
    <source>
        <dbReference type="ARBA" id="ARBA00022692"/>
    </source>
</evidence>
<dbReference type="Proteomes" id="UP000316256">
    <property type="component" value="Unassembled WGS sequence"/>
</dbReference>
<keyword evidence="9" id="KW-1185">Reference proteome</keyword>
<evidence type="ECO:0000313" key="9">
    <source>
        <dbReference type="Proteomes" id="UP000316256"/>
    </source>
</evidence>
<comment type="subcellular location">
    <subcellularLocation>
        <location evidence="1">Cell membrane</location>
        <topology evidence="1">Multi-pass membrane protein</topology>
    </subcellularLocation>
</comment>
<feature type="transmembrane region" description="Helical" evidence="6">
    <location>
        <begin position="281"/>
        <end position="302"/>
    </location>
</feature>
<name>A0A541BLP1_9NOCA</name>
<feature type="transmembrane region" description="Helical" evidence="6">
    <location>
        <begin position="52"/>
        <end position="71"/>
    </location>
</feature>
<feature type="transmembrane region" description="Helical" evidence="6">
    <location>
        <begin position="172"/>
        <end position="192"/>
    </location>
</feature>
<feature type="transmembrane region" description="Helical" evidence="6">
    <location>
        <begin position="108"/>
        <end position="133"/>
    </location>
</feature>
<feature type="transmembrane region" description="Helical" evidence="6">
    <location>
        <begin position="409"/>
        <end position="429"/>
    </location>
</feature>
<keyword evidence="5 6" id="KW-0472">Membrane</keyword>
<feature type="transmembrane region" description="Helical" evidence="6">
    <location>
        <begin position="338"/>
        <end position="356"/>
    </location>
</feature>
<dbReference type="InterPro" id="IPR011701">
    <property type="entry name" value="MFS"/>
</dbReference>
<dbReference type="Gene3D" id="1.20.1250.20">
    <property type="entry name" value="MFS general substrate transporter like domains"/>
    <property type="match status" value="1"/>
</dbReference>
<keyword evidence="2" id="KW-0813">Transport</keyword>
<dbReference type="InterPro" id="IPR020846">
    <property type="entry name" value="MFS_dom"/>
</dbReference>
<dbReference type="InterPro" id="IPR036259">
    <property type="entry name" value="MFS_trans_sf"/>
</dbReference>
<gene>
    <name evidence="8" type="ORF">FK531_06960</name>
</gene>
<dbReference type="AlphaFoldDB" id="A0A541BLP1"/>
<comment type="caution">
    <text evidence="8">The sequence shown here is derived from an EMBL/GenBank/DDBJ whole genome shotgun (WGS) entry which is preliminary data.</text>
</comment>
<feature type="transmembrane region" description="Helical" evidence="6">
    <location>
        <begin position="362"/>
        <end position="388"/>
    </location>
</feature>
<evidence type="ECO:0000256" key="4">
    <source>
        <dbReference type="ARBA" id="ARBA00022989"/>
    </source>
</evidence>